<accession>A0A010RTT7</accession>
<sequence>MTSKLKGLLKRSSGTETSAAASGESSSRPSLDQAGQLSFQSNNSGVSVSSKKSSRNPSPLKFPSASSLGGDFLNLTGKDKPRKPGTVCESCFKLDFEHFYNTELRDTDFVPQVLDLEDIISNKKGQNCNFCSLLFEAICAHDPFDHPAIKDSMPPKFKDKSFRTWAEGLNWSDKIPWKSHPFGRGRQTIQLDLDGKWSVDDSNSIQRDLVFAGQVAAANTAVYHAIEQSAKSENQDAARIFETIRGAIPAVATFLNRADNKLPVGVSVQTNNAPDGSGVGLFIVRVWGFGCGGKPSLSCLSAFNLRVAAPSSIEDTTSNLRYGNIINKRVRVKEDCRGWMEHCINNHGKDCENPAWFSWIPAPGGEHFRLLDVEHNRVVHLKSPPRYAALSYVWGQRGKETLNLHVENLTNLSESIDNRERNVAVTIRDALTTTKLLGIPYLWVDSLCNIQKDPNPKGSDDRLARQSQIDQMGSVFGHAQIVLVAAGGSDADAGLAGISRDRAPGQIAKEVIPGINVVVPIQYPQTYGEWDTRAWTLQEKLLAKRVLVFTKNHVSFHCPRGVMREDVPGVQAGNVPPPLMSLSPPEFPQDVLVKKMWNGAYALLRSPHFTEYARVLEQYTSRGITDPADVLNAVTGLFNALNAIRTKEKPDISERRMRPVIHIAAQLQAHSLYGIPESLLDLGLLWQPPASEKFHLVRRAGGAFPSWSWAGWEAPKEEVPKGKEKKEETNSHDHGSQSRLGVRYEEPFWVSSYDELSLRKILTTRPEAEERYRPLLMWYKWKKAKPPPPPGKKPTTTSQGKPSLRPKTPLGSSSASAGCEVPVRRNASPNSRVSNKPSLVPVNKNGLGIVFAEPDAAKFFLEQALKFVGNTETAPEIPDEVLKVHCLVCKSQVANFMAHNPPEAYRKEVLWKPKADIDSSPKTLKEHKNPSAQSQDSALEVAKELFISEAEIRDTRGSIVGYVIPTNRKQSVHLERFDFVLLSESQYWGNEERVDVDGFPLYNVMMVKWDPRGETATRVGLGEIHKIAWQEAKPVWRTVILV</sequence>
<proteinExistence type="predicted"/>
<comment type="caution">
    <text evidence="3">The sequence shown here is derived from an EMBL/GenBank/DDBJ whole genome shotgun (WGS) entry which is preliminary data.</text>
</comment>
<feature type="compositionally biased region" description="Low complexity" evidence="1">
    <location>
        <begin position="41"/>
        <end position="59"/>
    </location>
</feature>
<dbReference type="eggNOG" id="ENOG502SMAX">
    <property type="taxonomic scope" value="Eukaryota"/>
</dbReference>
<evidence type="ECO:0000259" key="2">
    <source>
        <dbReference type="Pfam" id="PF06985"/>
    </source>
</evidence>
<dbReference type="HOGENOM" id="CLU_305430_0_0_1"/>
<dbReference type="PANTHER" id="PTHR33112:SF12">
    <property type="entry name" value="HETEROKARYON INCOMPATIBILITY DOMAIN-CONTAINING PROTEIN"/>
    <property type="match status" value="1"/>
</dbReference>
<dbReference type="EMBL" id="JARH01000213">
    <property type="protein sequence ID" value="EXF83991.1"/>
    <property type="molecule type" value="Genomic_DNA"/>
</dbReference>
<name>A0A010RTT7_9PEZI</name>
<dbReference type="InterPro" id="IPR010730">
    <property type="entry name" value="HET"/>
</dbReference>
<dbReference type="AlphaFoldDB" id="A0A010RTT7"/>
<feature type="compositionally biased region" description="Polar residues" evidence="1">
    <location>
        <begin position="28"/>
        <end position="40"/>
    </location>
</feature>
<feature type="region of interest" description="Disordered" evidence="1">
    <location>
        <begin position="783"/>
        <end position="837"/>
    </location>
</feature>
<keyword evidence="4" id="KW-1185">Reference proteome</keyword>
<dbReference type="KEGG" id="cfj:CFIO01_04851"/>
<dbReference type="OrthoDB" id="5135333at2759"/>
<feature type="compositionally biased region" description="Low complexity" evidence="1">
    <location>
        <begin position="12"/>
        <end position="27"/>
    </location>
</feature>
<feature type="compositionally biased region" description="Polar residues" evidence="1">
    <location>
        <begin position="827"/>
        <end position="837"/>
    </location>
</feature>
<feature type="domain" description="Heterokaryon incompatibility" evidence="2">
    <location>
        <begin position="387"/>
        <end position="539"/>
    </location>
</feature>
<dbReference type="Pfam" id="PF06985">
    <property type="entry name" value="HET"/>
    <property type="match status" value="1"/>
</dbReference>
<dbReference type="PANTHER" id="PTHR33112">
    <property type="entry name" value="DOMAIN PROTEIN, PUTATIVE-RELATED"/>
    <property type="match status" value="1"/>
</dbReference>
<feature type="region of interest" description="Disordered" evidence="1">
    <location>
        <begin position="715"/>
        <end position="739"/>
    </location>
</feature>
<evidence type="ECO:0000256" key="1">
    <source>
        <dbReference type="SAM" id="MobiDB-lite"/>
    </source>
</evidence>
<gene>
    <name evidence="3" type="ORF">CFIO01_04851</name>
</gene>
<organism evidence="3 4">
    <name type="scientific">Colletotrichum fioriniae PJ7</name>
    <dbReference type="NCBI Taxonomy" id="1445577"/>
    <lineage>
        <taxon>Eukaryota</taxon>
        <taxon>Fungi</taxon>
        <taxon>Dikarya</taxon>
        <taxon>Ascomycota</taxon>
        <taxon>Pezizomycotina</taxon>
        <taxon>Sordariomycetes</taxon>
        <taxon>Hypocreomycetidae</taxon>
        <taxon>Glomerellales</taxon>
        <taxon>Glomerellaceae</taxon>
        <taxon>Colletotrichum</taxon>
        <taxon>Colletotrichum acutatum species complex</taxon>
    </lineage>
</organism>
<evidence type="ECO:0000313" key="3">
    <source>
        <dbReference type="EMBL" id="EXF83991.1"/>
    </source>
</evidence>
<evidence type="ECO:0000313" key="4">
    <source>
        <dbReference type="Proteomes" id="UP000020467"/>
    </source>
</evidence>
<protein>
    <recommendedName>
        <fullName evidence="2">Heterokaryon incompatibility domain-containing protein</fullName>
    </recommendedName>
</protein>
<feature type="compositionally biased region" description="Low complexity" evidence="1">
    <location>
        <begin position="793"/>
        <end position="802"/>
    </location>
</feature>
<dbReference type="Proteomes" id="UP000020467">
    <property type="component" value="Unassembled WGS sequence"/>
</dbReference>
<reference evidence="3 4" key="1">
    <citation type="submission" date="2014-02" db="EMBL/GenBank/DDBJ databases">
        <title>The genome sequence of Colletotrichum fioriniae PJ7.</title>
        <authorList>
            <person name="Baroncelli R."/>
            <person name="Thon M.R."/>
        </authorList>
    </citation>
    <scope>NUCLEOTIDE SEQUENCE [LARGE SCALE GENOMIC DNA]</scope>
    <source>
        <strain evidence="3 4">PJ7</strain>
    </source>
</reference>
<feature type="region of interest" description="Disordered" evidence="1">
    <location>
        <begin position="1"/>
        <end position="65"/>
    </location>
</feature>